<protein>
    <submittedName>
        <fullName evidence="1">Uncharacterized protein</fullName>
    </submittedName>
</protein>
<organism evidence="1 2">
    <name type="scientific">Paragonimus heterotremus</name>
    <dbReference type="NCBI Taxonomy" id="100268"/>
    <lineage>
        <taxon>Eukaryota</taxon>
        <taxon>Metazoa</taxon>
        <taxon>Spiralia</taxon>
        <taxon>Lophotrochozoa</taxon>
        <taxon>Platyhelminthes</taxon>
        <taxon>Trematoda</taxon>
        <taxon>Digenea</taxon>
        <taxon>Plagiorchiida</taxon>
        <taxon>Troglotremata</taxon>
        <taxon>Troglotrematidae</taxon>
        <taxon>Paragonimus</taxon>
    </lineage>
</organism>
<accession>A0A8J4SHI8</accession>
<evidence type="ECO:0000313" key="1">
    <source>
        <dbReference type="EMBL" id="KAF5398103.1"/>
    </source>
</evidence>
<dbReference type="Proteomes" id="UP000748531">
    <property type="component" value="Unassembled WGS sequence"/>
</dbReference>
<sequence length="51" mass="5764">MATYPSVIISFRCANFTGSTVQCSNLTVLVLQRREAVEIEILFCSLKFLIH</sequence>
<dbReference type="EMBL" id="LUCH01005410">
    <property type="protein sequence ID" value="KAF5398103.1"/>
    <property type="molecule type" value="Genomic_DNA"/>
</dbReference>
<comment type="caution">
    <text evidence="1">The sequence shown here is derived from an EMBL/GenBank/DDBJ whole genome shotgun (WGS) entry which is preliminary data.</text>
</comment>
<reference evidence="1" key="1">
    <citation type="submission" date="2019-05" db="EMBL/GenBank/DDBJ databases">
        <title>Annotation for the trematode Paragonimus heterotremus.</title>
        <authorList>
            <person name="Choi Y.-J."/>
        </authorList>
    </citation>
    <scope>NUCLEOTIDE SEQUENCE</scope>
    <source>
        <strain evidence="1">LC</strain>
    </source>
</reference>
<name>A0A8J4SHI8_9TREM</name>
<proteinExistence type="predicted"/>
<gene>
    <name evidence="1" type="ORF">PHET_08476</name>
</gene>
<keyword evidence="2" id="KW-1185">Reference proteome</keyword>
<evidence type="ECO:0000313" key="2">
    <source>
        <dbReference type="Proteomes" id="UP000748531"/>
    </source>
</evidence>
<dbReference type="AlphaFoldDB" id="A0A8J4SHI8"/>